<dbReference type="HOGENOM" id="CLU_062658_8_0_10"/>
<evidence type="ECO:0000256" key="5">
    <source>
        <dbReference type="ARBA" id="ARBA00022801"/>
    </source>
</evidence>
<dbReference type="GO" id="GO:0019693">
    <property type="term" value="P:ribose phosphate metabolic process"/>
    <property type="evidence" value="ECO:0007669"/>
    <property type="project" value="TreeGrafter"/>
</dbReference>
<reference evidence="9" key="1">
    <citation type="submission" date="2008-06" db="EMBL/GenBank/DDBJ databases">
        <title>Complete sequence of chromosome of Prosthecochloris aestuarii DSM 271.</title>
        <authorList>
            <consortium name="US DOE Joint Genome Institute"/>
            <person name="Lucas S."/>
            <person name="Copeland A."/>
            <person name="Lapidus A."/>
            <person name="Glavina del Rio T."/>
            <person name="Dalin E."/>
            <person name="Tice H."/>
            <person name="Bruce D."/>
            <person name="Goodwin L."/>
            <person name="Pitluck S."/>
            <person name="Schmutz J."/>
            <person name="Larimer F."/>
            <person name="Land M."/>
            <person name="Hauser L."/>
            <person name="Kyrpides N."/>
            <person name="Anderson I."/>
            <person name="Liu Z."/>
            <person name="Li T."/>
            <person name="Zhao F."/>
            <person name="Overmann J."/>
            <person name="Bryant D.A."/>
            <person name="Richardson P."/>
        </authorList>
    </citation>
    <scope>NUCLEOTIDE SEQUENCE [LARGE SCALE GENOMIC DNA]</scope>
    <source>
        <strain evidence="9">DSM 271</strain>
    </source>
</reference>
<sequence length="182" mass="20963">MHNDPKPWKTLESIYLHRRPWLTMRQDRVQLANGNTIDDFYVWEYPPWLNIIALTPDEQIILIRQYRHGIGKVLFELPAGVHDRAGESLLQGAQRELLEETGYGGGQWHEWMQLSPNPALQNNISYTFLALGVEKISSQRLDATEEITIHPVSPGEAREIIENGEMLQALHVAPIMKYLLSR</sequence>
<dbReference type="STRING" id="290512.Paes_1495"/>
<evidence type="ECO:0000256" key="3">
    <source>
        <dbReference type="ARBA" id="ARBA00007275"/>
    </source>
</evidence>
<evidence type="ECO:0000256" key="4">
    <source>
        <dbReference type="ARBA" id="ARBA00016377"/>
    </source>
</evidence>
<keyword evidence="10" id="KW-1185">Reference proteome</keyword>
<dbReference type="InterPro" id="IPR000086">
    <property type="entry name" value="NUDIX_hydrolase_dom"/>
</dbReference>
<dbReference type="eggNOG" id="COG0494">
    <property type="taxonomic scope" value="Bacteria"/>
</dbReference>
<gene>
    <name evidence="9" type="ordered locus">Paes_1495</name>
</gene>
<evidence type="ECO:0000313" key="9">
    <source>
        <dbReference type="EMBL" id="ACF46515.1"/>
    </source>
</evidence>
<dbReference type="PANTHER" id="PTHR11839:SF18">
    <property type="entry name" value="NUDIX HYDROLASE DOMAIN-CONTAINING PROTEIN"/>
    <property type="match status" value="1"/>
</dbReference>
<dbReference type="Gene3D" id="3.90.79.10">
    <property type="entry name" value="Nucleoside Triphosphate Pyrophosphohydrolase"/>
    <property type="match status" value="1"/>
</dbReference>
<evidence type="ECO:0000256" key="7">
    <source>
        <dbReference type="ARBA" id="ARBA00032272"/>
    </source>
</evidence>
<keyword evidence="5 9" id="KW-0378">Hydrolase</keyword>
<comment type="cofactor">
    <cofactor evidence="2">
        <name>Mg(2+)</name>
        <dbReference type="ChEBI" id="CHEBI:18420"/>
    </cofactor>
</comment>
<proteinExistence type="inferred from homology"/>
<dbReference type="EMBL" id="CP001108">
    <property type="protein sequence ID" value="ACF46515.1"/>
    <property type="molecule type" value="Genomic_DNA"/>
</dbReference>
<dbReference type="RefSeq" id="WP_012506048.1">
    <property type="nucleotide sequence ID" value="NC_011059.1"/>
</dbReference>
<dbReference type="CDD" id="cd03424">
    <property type="entry name" value="NUDIX_ADPRase_Nudt5_UGPPase_Nudt14"/>
    <property type="match status" value="1"/>
</dbReference>
<dbReference type="PANTHER" id="PTHR11839">
    <property type="entry name" value="UDP/ADP-SUGAR PYROPHOSPHATASE"/>
    <property type="match status" value="1"/>
</dbReference>
<dbReference type="SUPFAM" id="SSF55811">
    <property type="entry name" value="Nudix"/>
    <property type="match status" value="1"/>
</dbReference>
<comment type="catalytic activity">
    <reaction evidence="1">
        <text>GDP-alpha-D-mannose + H2O = alpha-D-mannose 1-phosphate + GMP + 2 H(+)</text>
        <dbReference type="Rhea" id="RHEA:27978"/>
        <dbReference type="ChEBI" id="CHEBI:15377"/>
        <dbReference type="ChEBI" id="CHEBI:15378"/>
        <dbReference type="ChEBI" id="CHEBI:57527"/>
        <dbReference type="ChEBI" id="CHEBI:58115"/>
        <dbReference type="ChEBI" id="CHEBI:58409"/>
    </reaction>
</comment>
<dbReference type="GO" id="GO:0016787">
    <property type="term" value="F:hydrolase activity"/>
    <property type="evidence" value="ECO:0007669"/>
    <property type="project" value="UniProtKB-KW"/>
</dbReference>
<dbReference type="KEGG" id="paa:Paes_1495"/>
<feature type="domain" description="Nudix hydrolase" evidence="8">
    <location>
        <begin position="44"/>
        <end position="174"/>
    </location>
</feature>
<dbReference type="Proteomes" id="UP000002725">
    <property type="component" value="Chromosome"/>
</dbReference>
<dbReference type="Pfam" id="PF00293">
    <property type="entry name" value="NUDIX"/>
    <property type="match status" value="1"/>
</dbReference>
<name>B4S8X8_PROA2</name>
<evidence type="ECO:0000256" key="2">
    <source>
        <dbReference type="ARBA" id="ARBA00001946"/>
    </source>
</evidence>
<dbReference type="AlphaFoldDB" id="B4S8X8"/>
<evidence type="ECO:0000256" key="1">
    <source>
        <dbReference type="ARBA" id="ARBA00000847"/>
    </source>
</evidence>
<evidence type="ECO:0000256" key="6">
    <source>
        <dbReference type="ARBA" id="ARBA00032162"/>
    </source>
</evidence>
<comment type="similarity">
    <text evidence="3">Belongs to the Nudix hydrolase family. NudK subfamily.</text>
</comment>
<dbReference type="GO" id="GO:0005829">
    <property type="term" value="C:cytosol"/>
    <property type="evidence" value="ECO:0007669"/>
    <property type="project" value="TreeGrafter"/>
</dbReference>
<dbReference type="InterPro" id="IPR015797">
    <property type="entry name" value="NUDIX_hydrolase-like_dom_sf"/>
</dbReference>
<evidence type="ECO:0000259" key="8">
    <source>
        <dbReference type="PROSITE" id="PS51462"/>
    </source>
</evidence>
<accession>B4S8X8</accession>
<dbReference type="GO" id="GO:0006753">
    <property type="term" value="P:nucleoside phosphate metabolic process"/>
    <property type="evidence" value="ECO:0007669"/>
    <property type="project" value="TreeGrafter"/>
</dbReference>
<protein>
    <recommendedName>
        <fullName evidence="4">GDP-mannose pyrophosphatase</fullName>
    </recommendedName>
    <alternativeName>
        <fullName evidence="6">GDP-mannose hydrolase</fullName>
    </alternativeName>
    <alternativeName>
        <fullName evidence="7">GDPMK</fullName>
    </alternativeName>
</protein>
<organism evidence="9 10">
    <name type="scientific">Prosthecochloris aestuarii (strain DSM 271 / SK 413)</name>
    <dbReference type="NCBI Taxonomy" id="290512"/>
    <lineage>
        <taxon>Bacteria</taxon>
        <taxon>Pseudomonadati</taxon>
        <taxon>Chlorobiota</taxon>
        <taxon>Chlorobiia</taxon>
        <taxon>Chlorobiales</taxon>
        <taxon>Chlorobiaceae</taxon>
        <taxon>Prosthecochloris</taxon>
    </lineage>
</organism>
<dbReference type="PROSITE" id="PS51462">
    <property type="entry name" value="NUDIX"/>
    <property type="match status" value="1"/>
</dbReference>
<evidence type="ECO:0000313" key="10">
    <source>
        <dbReference type="Proteomes" id="UP000002725"/>
    </source>
</evidence>